<evidence type="ECO:0000313" key="3">
    <source>
        <dbReference type="Proteomes" id="UP000314294"/>
    </source>
</evidence>
<evidence type="ECO:0000256" key="1">
    <source>
        <dbReference type="SAM" id="MobiDB-lite"/>
    </source>
</evidence>
<dbReference type="Proteomes" id="UP000314294">
    <property type="component" value="Unassembled WGS sequence"/>
</dbReference>
<dbReference type="EMBL" id="SRLO01000190">
    <property type="protein sequence ID" value="TNN68423.1"/>
    <property type="molecule type" value="Genomic_DNA"/>
</dbReference>
<comment type="caution">
    <text evidence="2">The sequence shown here is derived from an EMBL/GenBank/DDBJ whole genome shotgun (WGS) entry which is preliminary data.</text>
</comment>
<feature type="compositionally biased region" description="Polar residues" evidence="1">
    <location>
        <begin position="73"/>
        <end position="86"/>
    </location>
</feature>
<name>A0A4Z2HTZ9_9TELE</name>
<sequence length="86" mass="9280">MSYLFEQSHGKLLVGYAVFGCADVFSALRADVEVDPHQEILLRHRREDGHQLIPRRSQLTCRVGGGGGGGGLRSSSSASCQDQNHG</sequence>
<gene>
    <name evidence="2" type="ORF">EYF80_021344</name>
</gene>
<organism evidence="2 3">
    <name type="scientific">Liparis tanakae</name>
    <name type="common">Tanaka's snailfish</name>
    <dbReference type="NCBI Taxonomy" id="230148"/>
    <lineage>
        <taxon>Eukaryota</taxon>
        <taxon>Metazoa</taxon>
        <taxon>Chordata</taxon>
        <taxon>Craniata</taxon>
        <taxon>Vertebrata</taxon>
        <taxon>Euteleostomi</taxon>
        <taxon>Actinopterygii</taxon>
        <taxon>Neopterygii</taxon>
        <taxon>Teleostei</taxon>
        <taxon>Neoteleostei</taxon>
        <taxon>Acanthomorphata</taxon>
        <taxon>Eupercaria</taxon>
        <taxon>Perciformes</taxon>
        <taxon>Cottioidei</taxon>
        <taxon>Cottales</taxon>
        <taxon>Liparidae</taxon>
        <taxon>Liparis</taxon>
    </lineage>
</organism>
<dbReference type="AlphaFoldDB" id="A0A4Z2HTZ9"/>
<evidence type="ECO:0000313" key="2">
    <source>
        <dbReference type="EMBL" id="TNN68423.1"/>
    </source>
</evidence>
<reference evidence="2 3" key="1">
    <citation type="submission" date="2019-03" db="EMBL/GenBank/DDBJ databases">
        <title>First draft genome of Liparis tanakae, snailfish: a comprehensive survey of snailfish specific genes.</title>
        <authorList>
            <person name="Kim W."/>
            <person name="Song I."/>
            <person name="Jeong J.-H."/>
            <person name="Kim D."/>
            <person name="Kim S."/>
            <person name="Ryu S."/>
            <person name="Song J.Y."/>
            <person name="Lee S.K."/>
        </authorList>
    </citation>
    <scope>NUCLEOTIDE SEQUENCE [LARGE SCALE GENOMIC DNA]</scope>
    <source>
        <tissue evidence="2">Muscle</tissue>
    </source>
</reference>
<protein>
    <submittedName>
        <fullName evidence="2">Uncharacterized protein</fullName>
    </submittedName>
</protein>
<keyword evidence="3" id="KW-1185">Reference proteome</keyword>
<feature type="compositionally biased region" description="Gly residues" evidence="1">
    <location>
        <begin position="63"/>
        <end position="72"/>
    </location>
</feature>
<accession>A0A4Z2HTZ9</accession>
<proteinExistence type="predicted"/>
<feature type="region of interest" description="Disordered" evidence="1">
    <location>
        <begin position="59"/>
        <end position="86"/>
    </location>
</feature>